<feature type="transmembrane region" description="Helical" evidence="2">
    <location>
        <begin position="184"/>
        <end position="212"/>
    </location>
</feature>
<feature type="transmembrane region" description="Helical" evidence="2">
    <location>
        <begin position="622"/>
        <end position="642"/>
    </location>
</feature>
<organism evidence="3 4">
    <name type="scientific">Thalassiosira oceanica</name>
    <name type="common">Marine diatom</name>
    <dbReference type="NCBI Taxonomy" id="159749"/>
    <lineage>
        <taxon>Eukaryota</taxon>
        <taxon>Sar</taxon>
        <taxon>Stramenopiles</taxon>
        <taxon>Ochrophyta</taxon>
        <taxon>Bacillariophyta</taxon>
        <taxon>Coscinodiscophyceae</taxon>
        <taxon>Thalassiosirophycidae</taxon>
        <taxon>Thalassiosirales</taxon>
        <taxon>Thalassiosiraceae</taxon>
        <taxon>Thalassiosira</taxon>
    </lineage>
</organism>
<feature type="transmembrane region" description="Helical" evidence="2">
    <location>
        <begin position="514"/>
        <end position="536"/>
    </location>
</feature>
<keyword evidence="2" id="KW-1133">Transmembrane helix</keyword>
<dbReference type="EMBL" id="AGNL01009172">
    <property type="protein sequence ID" value="EJK70032.1"/>
    <property type="molecule type" value="Genomic_DNA"/>
</dbReference>
<keyword evidence="2" id="KW-0472">Membrane</keyword>
<feature type="transmembrane region" description="Helical" evidence="2">
    <location>
        <begin position="308"/>
        <end position="330"/>
    </location>
</feature>
<dbReference type="OMA" id="WSRIMIN"/>
<feature type="transmembrane region" description="Helical" evidence="2">
    <location>
        <begin position="798"/>
        <end position="818"/>
    </location>
</feature>
<evidence type="ECO:0000313" key="3">
    <source>
        <dbReference type="EMBL" id="EJK70032.1"/>
    </source>
</evidence>
<feature type="region of interest" description="Disordered" evidence="1">
    <location>
        <begin position="108"/>
        <end position="152"/>
    </location>
</feature>
<accession>K0THN7</accession>
<dbReference type="Proteomes" id="UP000266841">
    <property type="component" value="Unassembled WGS sequence"/>
</dbReference>
<feature type="transmembrane region" description="Helical" evidence="2">
    <location>
        <begin position="867"/>
        <end position="886"/>
    </location>
</feature>
<name>K0THN7_THAOC</name>
<dbReference type="eggNOG" id="ENOG502RYKC">
    <property type="taxonomic scope" value="Eukaryota"/>
</dbReference>
<dbReference type="OrthoDB" id="498037at2759"/>
<feature type="transmembrane region" description="Helical" evidence="2">
    <location>
        <begin position="915"/>
        <end position="936"/>
    </location>
</feature>
<evidence type="ECO:0000256" key="1">
    <source>
        <dbReference type="SAM" id="MobiDB-lite"/>
    </source>
</evidence>
<feature type="transmembrane region" description="Helical" evidence="2">
    <location>
        <begin position="662"/>
        <end position="683"/>
    </location>
</feature>
<feature type="transmembrane region" description="Helical" evidence="2">
    <location>
        <begin position="440"/>
        <end position="463"/>
    </location>
</feature>
<comment type="caution">
    <text evidence="3">The sequence shown here is derived from an EMBL/GenBank/DDBJ whole genome shotgun (WGS) entry which is preliminary data.</text>
</comment>
<evidence type="ECO:0000313" key="4">
    <source>
        <dbReference type="Proteomes" id="UP000266841"/>
    </source>
</evidence>
<feature type="non-terminal residue" evidence="3">
    <location>
        <position position="1"/>
    </location>
</feature>
<feature type="transmembrane region" description="Helical" evidence="2">
    <location>
        <begin position="275"/>
        <end position="296"/>
    </location>
</feature>
<feature type="compositionally biased region" description="Polar residues" evidence="1">
    <location>
        <begin position="112"/>
        <end position="122"/>
    </location>
</feature>
<sequence>APGPSAAPPPTRPCQPMSFTSSDVAEFFGAPRRSKCQRHSRIPDCPTGDSKNRGYLLTIDDYFSLEKVGSADFEIPALHAGPRVPRRPRPAAAAALSTPLLFDVKGGEARGMSNSVSGQSTDEPGEQNGGGTIPAAEESLMPKQEPAVTPTLPEDHSLSSVVVSVVGPFLPKAERLPWPTFFRLTAWCMLPAAVYTALFTQMGLGEIFYFALSSGFGGYRYALAGALVVAGFFFYILDIDEWTTRKGKLFRAVWSGGMLGTFVILVMLVSNEYPFGLITLFAILNPLCLLLVKSLFYEGQDTRTFVSWLSGPLLFVSFLTAASFIVWAYISYDNQLNSVMRVEVAHRTGCEPNFADYPGCQNEYSDESGDTCFYIDYTVDRPELVFSEGCDQKCVNVFDQCANVFMLWVGPVLMSLSMLFLSFFCTFLRTEGSNEEEVFNFARIWIVLLGLIWASASLSGTAAGITSSLISLTLASLVASSIVLSASLSKEERKDSKEAILLRIQEKYGDSLDVVRALFIVTCGPIVLLYCCLSAINQLVRRTHLNPCSQPSIAANSCETNPGVVTVRTKKHLTKMRSWNISLVFTYAVYWGIAYVVMQIFVAKLTVVFLSWMIEKTATMGLAPVTLIMLGVGVIMFLLPPVPGVPVYFTLGIVLTAQGKDALGYTGSIFYSTAIGLILKLLASAMQQKLIGENLSRFVAIRQLVGINSILMKAMRLVLSKNGLDVAKVAVLIGGPDWPTSVLCGIMKLGLPQIILGTVPVVFLIFPTCLTGSLLYMAALDNDTGNPMFPWAGTASTLTASLTAFVQFGSMFTAAFYLERTADKRKVEVMAIEDDKEVKEKNEQDEQRQKCYANVTRWNALPIQSKSVLVGSLVCMTSCCYMVQFFSSMCFVEHTLTDSIGENLDGSVSNLFRPLGWTALALFGASCALLHVFCAWGNKQADKLMASGDGKTVPLTASEVEIA</sequence>
<feature type="transmembrane region" description="Helical" evidence="2">
    <location>
        <begin position="588"/>
        <end position="610"/>
    </location>
</feature>
<dbReference type="AlphaFoldDB" id="K0THN7"/>
<feature type="region of interest" description="Disordered" evidence="1">
    <location>
        <begin position="31"/>
        <end position="51"/>
    </location>
</feature>
<feature type="transmembrane region" description="Helical" evidence="2">
    <location>
        <begin position="249"/>
        <end position="269"/>
    </location>
</feature>
<evidence type="ECO:0000256" key="2">
    <source>
        <dbReference type="SAM" id="Phobius"/>
    </source>
</evidence>
<feature type="transmembrane region" description="Helical" evidence="2">
    <location>
        <begin position="754"/>
        <end position="778"/>
    </location>
</feature>
<feature type="transmembrane region" description="Helical" evidence="2">
    <location>
        <begin position="405"/>
        <end position="428"/>
    </location>
</feature>
<reference evidence="3 4" key="1">
    <citation type="journal article" date="2012" name="Genome Biol.">
        <title>Genome and low-iron response of an oceanic diatom adapted to chronic iron limitation.</title>
        <authorList>
            <person name="Lommer M."/>
            <person name="Specht M."/>
            <person name="Roy A.S."/>
            <person name="Kraemer L."/>
            <person name="Andreson R."/>
            <person name="Gutowska M.A."/>
            <person name="Wolf J."/>
            <person name="Bergner S.V."/>
            <person name="Schilhabel M.B."/>
            <person name="Klostermeier U.C."/>
            <person name="Beiko R.G."/>
            <person name="Rosenstiel P."/>
            <person name="Hippler M."/>
            <person name="Laroche J."/>
        </authorList>
    </citation>
    <scope>NUCLEOTIDE SEQUENCE [LARGE SCALE GENOMIC DNA]</scope>
    <source>
        <strain evidence="3 4">CCMP1005</strain>
    </source>
</reference>
<protein>
    <submittedName>
        <fullName evidence="3">Uncharacterized protein</fullName>
    </submittedName>
</protein>
<proteinExistence type="predicted"/>
<gene>
    <name evidence="3" type="ORF">THAOC_08646</name>
</gene>
<keyword evidence="4" id="KW-1185">Reference proteome</keyword>
<keyword evidence="2" id="KW-0812">Transmembrane</keyword>
<feature type="transmembrane region" description="Helical" evidence="2">
    <location>
        <begin position="218"/>
        <end position="237"/>
    </location>
</feature>